<protein>
    <submittedName>
        <fullName evidence="2">Uncharacterized protein</fullName>
    </submittedName>
</protein>
<dbReference type="InterPro" id="IPR029052">
    <property type="entry name" value="Metallo-depent_PP-like"/>
</dbReference>
<gene>
    <name evidence="2" type="ORF">Poly24_51020</name>
</gene>
<dbReference type="Proteomes" id="UP000315082">
    <property type="component" value="Chromosome"/>
</dbReference>
<dbReference type="KEGG" id="rcf:Poly24_51020"/>
<dbReference type="SUPFAM" id="SSF56300">
    <property type="entry name" value="Metallo-dependent phosphatases"/>
    <property type="match status" value="1"/>
</dbReference>
<dbReference type="GO" id="GO:0046872">
    <property type="term" value="F:metal ion binding"/>
    <property type="evidence" value="ECO:0007669"/>
    <property type="project" value="InterPro"/>
</dbReference>
<dbReference type="GO" id="GO:0003993">
    <property type="term" value="F:acid phosphatase activity"/>
    <property type="evidence" value="ECO:0007669"/>
    <property type="project" value="InterPro"/>
</dbReference>
<dbReference type="OrthoDB" id="9804511at2"/>
<evidence type="ECO:0000313" key="2">
    <source>
        <dbReference type="EMBL" id="QDV71367.1"/>
    </source>
</evidence>
<keyword evidence="3" id="KW-1185">Reference proteome</keyword>
<dbReference type="AlphaFoldDB" id="A0A518K0R3"/>
<dbReference type="InterPro" id="IPR008963">
    <property type="entry name" value="Purple_acid_Pase-like_N"/>
</dbReference>
<organism evidence="2 3">
    <name type="scientific">Rosistilla carotiformis</name>
    <dbReference type="NCBI Taxonomy" id="2528017"/>
    <lineage>
        <taxon>Bacteria</taxon>
        <taxon>Pseudomonadati</taxon>
        <taxon>Planctomycetota</taxon>
        <taxon>Planctomycetia</taxon>
        <taxon>Pirellulales</taxon>
        <taxon>Pirellulaceae</taxon>
        <taxon>Rosistilla</taxon>
    </lineage>
</organism>
<dbReference type="EMBL" id="CP036348">
    <property type="protein sequence ID" value="QDV71367.1"/>
    <property type="molecule type" value="Genomic_DNA"/>
</dbReference>
<dbReference type="Gene3D" id="3.60.21.10">
    <property type="match status" value="1"/>
</dbReference>
<proteinExistence type="predicted"/>
<accession>A0A518K0R3</accession>
<sequence>MRNVLILLLLFVASDLAVATEIRRIWLTHKSNDPSRIVVNWMSESEGDSVVRFGLTTDYDKTVRVDETTTLHHVEIPLEHRDAVYHYSVSSGDQRSKDATFKAYPSDELRIAIVADWQSKPDLSSIRNDDVHLLLTAGDNIANLFPACGEGTKDCVKPYAALIDAYPDLFRSTPFMPALGNHDRQIRPRGKMPPEEAVYDVDATAFRKSFELPGDEWKWHFDIPQLDLRVIALDFNHISDFGTTWQTCHRFDEASPQFLWYQQQMANPPGFVVTLYNERNASIRNQANKQWHELFRRGTCCVTGYGYFAERAEVDGFPYYNSSLSGSGAQYRDPHSKFLAGEDSYLLLTLQRGGAMAVKIKSLSGDEFDHQSYKQRESTR</sequence>
<keyword evidence="1" id="KW-0732">Signal</keyword>
<evidence type="ECO:0000256" key="1">
    <source>
        <dbReference type="ARBA" id="ARBA00022729"/>
    </source>
</evidence>
<name>A0A518K0R3_9BACT</name>
<dbReference type="SUPFAM" id="SSF49363">
    <property type="entry name" value="Purple acid phosphatase, N-terminal domain"/>
    <property type="match status" value="1"/>
</dbReference>
<evidence type="ECO:0000313" key="3">
    <source>
        <dbReference type="Proteomes" id="UP000315082"/>
    </source>
</evidence>
<dbReference type="RefSeq" id="WP_145101846.1">
    <property type="nucleotide sequence ID" value="NZ_CP036348.1"/>
</dbReference>
<reference evidence="2 3" key="1">
    <citation type="submission" date="2019-02" db="EMBL/GenBank/DDBJ databases">
        <title>Deep-cultivation of Planctomycetes and their phenomic and genomic characterization uncovers novel biology.</title>
        <authorList>
            <person name="Wiegand S."/>
            <person name="Jogler M."/>
            <person name="Boedeker C."/>
            <person name="Pinto D."/>
            <person name="Vollmers J."/>
            <person name="Rivas-Marin E."/>
            <person name="Kohn T."/>
            <person name="Peeters S.H."/>
            <person name="Heuer A."/>
            <person name="Rast P."/>
            <person name="Oberbeckmann S."/>
            <person name="Bunk B."/>
            <person name="Jeske O."/>
            <person name="Meyerdierks A."/>
            <person name="Storesund J.E."/>
            <person name="Kallscheuer N."/>
            <person name="Luecker S."/>
            <person name="Lage O.M."/>
            <person name="Pohl T."/>
            <person name="Merkel B.J."/>
            <person name="Hornburger P."/>
            <person name="Mueller R.-W."/>
            <person name="Bruemmer F."/>
            <person name="Labrenz M."/>
            <person name="Spormann A.M."/>
            <person name="Op den Camp H."/>
            <person name="Overmann J."/>
            <person name="Amann R."/>
            <person name="Jetten M.S.M."/>
            <person name="Mascher T."/>
            <person name="Medema M.H."/>
            <person name="Devos D.P."/>
            <person name="Kaster A.-K."/>
            <person name="Ovreas L."/>
            <person name="Rohde M."/>
            <person name="Galperin M.Y."/>
            <person name="Jogler C."/>
        </authorList>
    </citation>
    <scope>NUCLEOTIDE SEQUENCE [LARGE SCALE GENOMIC DNA]</scope>
    <source>
        <strain evidence="2 3">Poly24</strain>
    </source>
</reference>